<comment type="caution">
    <text evidence="1">The sequence shown here is derived from an EMBL/GenBank/DDBJ whole genome shotgun (WGS) entry which is preliminary data.</text>
</comment>
<evidence type="ECO:0000313" key="1">
    <source>
        <dbReference type="EMBL" id="KAK3896605.1"/>
    </source>
</evidence>
<sequence length="171" mass="17607">MAAASPAQIADAIESITKQSEALQAPAQSITILNAPLIAIGQGPFPALIAGFSDIISAFTTLTAQLNDASPITTRDVTDEGTTIFNAFHKLAGVQQDLVNTLIGKAGIVSNVPVVGAPVAAVLRAVEGVVDSPALALINLVWDNVPELHSDANALGDTYDAAIKKYEGLHL</sequence>
<evidence type="ECO:0000313" key="2">
    <source>
        <dbReference type="Proteomes" id="UP001303889"/>
    </source>
</evidence>
<protein>
    <submittedName>
        <fullName evidence="1">Uncharacterized protein</fullName>
    </submittedName>
</protein>
<keyword evidence="2" id="KW-1185">Reference proteome</keyword>
<accession>A0AAN6M936</accession>
<dbReference type="EMBL" id="MU856505">
    <property type="protein sequence ID" value="KAK3896605.1"/>
    <property type="molecule type" value="Genomic_DNA"/>
</dbReference>
<dbReference type="Proteomes" id="UP001303889">
    <property type="component" value="Unassembled WGS sequence"/>
</dbReference>
<dbReference type="AlphaFoldDB" id="A0AAN6M936"/>
<name>A0AAN6M936_9PEZI</name>
<reference evidence="1" key="1">
    <citation type="journal article" date="2023" name="Mol. Phylogenet. Evol.">
        <title>Genome-scale phylogeny and comparative genomics of the fungal order Sordariales.</title>
        <authorList>
            <person name="Hensen N."/>
            <person name="Bonometti L."/>
            <person name="Westerberg I."/>
            <person name="Brannstrom I.O."/>
            <person name="Guillou S."/>
            <person name="Cros-Aarteil S."/>
            <person name="Calhoun S."/>
            <person name="Haridas S."/>
            <person name="Kuo A."/>
            <person name="Mondo S."/>
            <person name="Pangilinan J."/>
            <person name="Riley R."/>
            <person name="LaButti K."/>
            <person name="Andreopoulos B."/>
            <person name="Lipzen A."/>
            <person name="Chen C."/>
            <person name="Yan M."/>
            <person name="Daum C."/>
            <person name="Ng V."/>
            <person name="Clum A."/>
            <person name="Steindorff A."/>
            <person name="Ohm R.A."/>
            <person name="Martin F."/>
            <person name="Silar P."/>
            <person name="Natvig D.O."/>
            <person name="Lalanne C."/>
            <person name="Gautier V."/>
            <person name="Ament-Velasquez S.L."/>
            <person name="Kruys A."/>
            <person name="Hutchinson M.I."/>
            <person name="Powell A.J."/>
            <person name="Barry K."/>
            <person name="Miller A.N."/>
            <person name="Grigoriev I.V."/>
            <person name="Debuchy R."/>
            <person name="Gladieux P."/>
            <person name="Hiltunen Thoren M."/>
            <person name="Johannesson H."/>
        </authorList>
    </citation>
    <scope>NUCLEOTIDE SEQUENCE</scope>
    <source>
        <strain evidence="1">CBS 103.79</strain>
    </source>
</reference>
<reference evidence="1" key="2">
    <citation type="submission" date="2023-05" db="EMBL/GenBank/DDBJ databases">
        <authorList>
            <consortium name="Lawrence Berkeley National Laboratory"/>
            <person name="Steindorff A."/>
            <person name="Hensen N."/>
            <person name="Bonometti L."/>
            <person name="Westerberg I."/>
            <person name="Brannstrom I.O."/>
            <person name="Guillou S."/>
            <person name="Cros-Aarteil S."/>
            <person name="Calhoun S."/>
            <person name="Haridas S."/>
            <person name="Kuo A."/>
            <person name="Mondo S."/>
            <person name="Pangilinan J."/>
            <person name="Riley R."/>
            <person name="Labutti K."/>
            <person name="Andreopoulos B."/>
            <person name="Lipzen A."/>
            <person name="Chen C."/>
            <person name="Yanf M."/>
            <person name="Daum C."/>
            <person name="Ng V."/>
            <person name="Clum A."/>
            <person name="Ohm R."/>
            <person name="Martin F."/>
            <person name="Silar P."/>
            <person name="Natvig D."/>
            <person name="Lalanne C."/>
            <person name="Gautier V."/>
            <person name="Ament-Velasquez S.L."/>
            <person name="Kruys A."/>
            <person name="Hutchinson M.I."/>
            <person name="Powell A.J."/>
            <person name="Barry K."/>
            <person name="Miller A.N."/>
            <person name="Grigoriev I.V."/>
            <person name="Debuchy R."/>
            <person name="Gladieux P."/>
            <person name="Thoren M.H."/>
            <person name="Johannesson H."/>
        </authorList>
    </citation>
    <scope>NUCLEOTIDE SEQUENCE</scope>
    <source>
        <strain evidence="1">CBS 103.79</strain>
    </source>
</reference>
<proteinExistence type="predicted"/>
<organism evidence="1 2">
    <name type="scientific">Staphylotrichum tortipilum</name>
    <dbReference type="NCBI Taxonomy" id="2831512"/>
    <lineage>
        <taxon>Eukaryota</taxon>
        <taxon>Fungi</taxon>
        <taxon>Dikarya</taxon>
        <taxon>Ascomycota</taxon>
        <taxon>Pezizomycotina</taxon>
        <taxon>Sordariomycetes</taxon>
        <taxon>Sordariomycetidae</taxon>
        <taxon>Sordariales</taxon>
        <taxon>Chaetomiaceae</taxon>
        <taxon>Staphylotrichum</taxon>
    </lineage>
</organism>
<dbReference type="Pfam" id="PF17615">
    <property type="entry name" value="C166"/>
    <property type="match status" value="1"/>
</dbReference>
<gene>
    <name evidence="1" type="ORF">C8A05DRAFT_48406</name>
</gene>